<protein>
    <submittedName>
        <fullName evidence="1">Uncharacterized protein</fullName>
    </submittedName>
</protein>
<evidence type="ECO:0000313" key="2">
    <source>
        <dbReference type="Proteomes" id="UP000241818"/>
    </source>
</evidence>
<dbReference type="OrthoDB" id="9626941at2759"/>
<accession>A0A2T3B831</accession>
<name>A0A2T3B831_AMORE</name>
<dbReference type="RefSeq" id="XP_024723075.1">
    <property type="nucleotide sequence ID" value="XM_024866408.1"/>
</dbReference>
<organism evidence="1 2">
    <name type="scientific">Amorphotheca resinae ATCC 22711</name>
    <dbReference type="NCBI Taxonomy" id="857342"/>
    <lineage>
        <taxon>Eukaryota</taxon>
        <taxon>Fungi</taxon>
        <taxon>Dikarya</taxon>
        <taxon>Ascomycota</taxon>
        <taxon>Pezizomycotina</taxon>
        <taxon>Leotiomycetes</taxon>
        <taxon>Helotiales</taxon>
        <taxon>Amorphothecaceae</taxon>
        <taxon>Amorphotheca</taxon>
    </lineage>
</organism>
<dbReference type="EMBL" id="KZ679008">
    <property type="protein sequence ID" value="PSS23029.1"/>
    <property type="molecule type" value="Genomic_DNA"/>
</dbReference>
<dbReference type="AlphaFoldDB" id="A0A2T3B831"/>
<dbReference type="InParanoid" id="A0A2T3B831"/>
<sequence length="52" mass="5943">MTPQAIHDFSVRSQRSSTFLVTTTQGNREGHIWAPPPKPPDRLHIPIHVHHL</sequence>
<keyword evidence="2" id="KW-1185">Reference proteome</keyword>
<dbReference type="Proteomes" id="UP000241818">
    <property type="component" value="Unassembled WGS sequence"/>
</dbReference>
<dbReference type="GeneID" id="36574489"/>
<proteinExistence type="predicted"/>
<reference evidence="1 2" key="1">
    <citation type="journal article" date="2018" name="New Phytol.">
        <title>Comparative genomics and transcriptomics depict ericoid mycorrhizal fungi as versatile saprotrophs and plant mutualists.</title>
        <authorList>
            <person name="Martino E."/>
            <person name="Morin E."/>
            <person name="Grelet G.A."/>
            <person name="Kuo A."/>
            <person name="Kohler A."/>
            <person name="Daghino S."/>
            <person name="Barry K.W."/>
            <person name="Cichocki N."/>
            <person name="Clum A."/>
            <person name="Dockter R.B."/>
            <person name="Hainaut M."/>
            <person name="Kuo R.C."/>
            <person name="LaButti K."/>
            <person name="Lindahl B.D."/>
            <person name="Lindquist E.A."/>
            <person name="Lipzen A."/>
            <person name="Khouja H.R."/>
            <person name="Magnuson J."/>
            <person name="Murat C."/>
            <person name="Ohm R.A."/>
            <person name="Singer S.W."/>
            <person name="Spatafora J.W."/>
            <person name="Wang M."/>
            <person name="Veneault-Fourrey C."/>
            <person name="Henrissat B."/>
            <person name="Grigoriev I.V."/>
            <person name="Martin F.M."/>
            <person name="Perotto S."/>
        </authorList>
    </citation>
    <scope>NUCLEOTIDE SEQUENCE [LARGE SCALE GENOMIC DNA]</scope>
    <source>
        <strain evidence="1 2">ATCC 22711</strain>
    </source>
</reference>
<gene>
    <name evidence="1" type="ORF">M430DRAFT_33650</name>
</gene>
<evidence type="ECO:0000313" key="1">
    <source>
        <dbReference type="EMBL" id="PSS23029.1"/>
    </source>
</evidence>